<dbReference type="EMBL" id="KV454539">
    <property type="protein sequence ID" value="ODV68472.1"/>
    <property type="molecule type" value="Genomic_DNA"/>
</dbReference>
<organism evidence="2 3">
    <name type="scientific">Hyphopichia burtonii NRRL Y-1933</name>
    <dbReference type="NCBI Taxonomy" id="984485"/>
    <lineage>
        <taxon>Eukaryota</taxon>
        <taxon>Fungi</taxon>
        <taxon>Dikarya</taxon>
        <taxon>Ascomycota</taxon>
        <taxon>Saccharomycotina</taxon>
        <taxon>Pichiomycetes</taxon>
        <taxon>Debaryomycetaceae</taxon>
        <taxon>Hyphopichia</taxon>
    </lineage>
</organism>
<dbReference type="AlphaFoldDB" id="A0A1E4RMI1"/>
<dbReference type="GeneID" id="30996679"/>
<dbReference type="Proteomes" id="UP000095085">
    <property type="component" value="Unassembled WGS sequence"/>
</dbReference>
<dbReference type="STRING" id="984485.A0A1E4RMI1"/>
<evidence type="ECO:0000256" key="1">
    <source>
        <dbReference type="SAM" id="MobiDB-lite"/>
    </source>
</evidence>
<evidence type="ECO:0008006" key="4">
    <source>
        <dbReference type="Google" id="ProtNLM"/>
    </source>
</evidence>
<dbReference type="OrthoDB" id="4069757at2759"/>
<dbReference type="RefSeq" id="XP_020077539.1">
    <property type="nucleotide sequence ID" value="XM_020222130.1"/>
</dbReference>
<protein>
    <recommendedName>
        <fullName evidence="4">Calcipressin-domain-containing protein</fullName>
    </recommendedName>
</protein>
<name>A0A1E4RMI1_9ASCO</name>
<evidence type="ECO:0000313" key="2">
    <source>
        <dbReference type="EMBL" id="ODV68472.1"/>
    </source>
</evidence>
<proteinExistence type="predicted"/>
<gene>
    <name evidence="2" type="ORF">HYPBUDRAFT_155579</name>
</gene>
<sequence>MSLDESKTTVIISNLSKEDFISNELAFVDRIKLSILNLKPPIANEYGDDYYLNNIQHWSNLSSLNRIIIIFKTNEAALNIYNYLLDNLNGKLSNLPFNSETKISLQENLLVRSKSFDSLINHNDSLSVTKDLSNFKNFHNKTNYNEPEPNKFDAYNDLSKLGIDLNTFNDLDQLDELKSPNNLKRNKSLTKTLFKPKLDNLNTKFDPNDNPPPQSPTITLDETF</sequence>
<evidence type="ECO:0000313" key="3">
    <source>
        <dbReference type="Proteomes" id="UP000095085"/>
    </source>
</evidence>
<accession>A0A1E4RMI1</accession>
<reference evidence="3" key="1">
    <citation type="submission" date="2016-05" db="EMBL/GenBank/DDBJ databases">
        <title>Comparative genomics of biotechnologically important yeasts.</title>
        <authorList>
            <consortium name="DOE Joint Genome Institute"/>
            <person name="Riley R."/>
            <person name="Haridas S."/>
            <person name="Wolfe K.H."/>
            <person name="Lopes M.R."/>
            <person name="Hittinger C.T."/>
            <person name="Goker M."/>
            <person name="Salamov A."/>
            <person name="Wisecaver J."/>
            <person name="Long T.M."/>
            <person name="Aerts A.L."/>
            <person name="Barry K."/>
            <person name="Choi C."/>
            <person name="Clum A."/>
            <person name="Coughlan A.Y."/>
            <person name="Deshpande S."/>
            <person name="Douglass A.P."/>
            <person name="Hanson S.J."/>
            <person name="Klenk H.-P."/>
            <person name="Labutti K."/>
            <person name="Lapidus A."/>
            <person name="Lindquist E."/>
            <person name="Lipzen A."/>
            <person name="Meier-Kolthoff J.P."/>
            <person name="Ohm R.A."/>
            <person name="Otillar R.P."/>
            <person name="Pangilinan J."/>
            <person name="Peng Y."/>
            <person name="Rokas A."/>
            <person name="Rosa C.A."/>
            <person name="Scheuner C."/>
            <person name="Sibirny A.A."/>
            <person name="Slot J.C."/>
            <person name="Stielow J.B."/>
            <person name="Sun H."/>
            <person name="Kurtzman C.P."/>
            <person name="Blackwell M."/>
            <person name="Grigoriev I.V."/>
            <person name="Jeffries T.W."/>
        </authorList>
    </citation>
    <scope>NUCLEOTIDE SEQUENCE [LARGE SCALE GENOMIC DNA]</scope>
    <source>
        <strain evidence="3">NRRL Y-1933</strain>
    </source>
</reference>
<keyword evidence="3" id="KW-1185">Reference proteome</keyword>
<feature type="region of interest" description="Disordered" evidence="1">
    <location>
        <begin position="200"/>
        <end position="224"/>
    </location>
</feature>